<dbReference type="OrthoDB" id="1719291at2759"/>
<comment type="caution">
    <text evidence="2">The sequence shown here is derived from an EMBL/GenBank/DDBJ whole genome shotgun (WGS) entry which is preliminary data.</text>
</comment>
<feature type="region of interest" description="Disordered" evidence="1">
    <location>
        <begin position="1"/>
        <end position="137"/>
    </location>
</feature>
<reference evidence="2 3" key="1">
    <citation type="journal article" date="2018" name="Mol. Plant">
        <title>The genome of Artemisia annua provides insight into the evolution of Asteraceae family and artemisinin biosynthesis.</title>
        <authorList>
            <person name="Shen Q."/>
            <person name="Zhang L."/>
            <person name="Liao Z."/>
            <person name="Wang S."/>
            <person name="Yan T."/>
            <person name="Shi P."/>
            <person name="Liu M."/>
            <person name="Fu X."/>
            <person name="Pan Q."/>
            <person name="Wang Y."/>
            <person name="Lv Z."/>
            <person name="Lu X."/>
            <person name="Zhang F."/>
            <person name="Jiang W."/>
            <person name="Ma Y."/>
            <person name="Chen M."/>
            <person name="Hao X."/>
            <person name="Li L."/>
            <person name="Tang Y."/>
            <person name="Lv G."/>
            <person name="Zhou Y."/>
            <person name="Sun X."/>
            <person name="Brodelius P.E."/>
            <person name="Rose J.K.C."/>
            <person name="Tang K."/>
        </authorList>
    </citation>
    <scope>NUCLEOTIDE SEQUENCE [LARGE SCALE GENOMIC DNA]</scope>
    <source>
        <strain evidence="3">cv. Huhao1</strain>
        <tissue evidence="2">Leaf</tissue>
    </source>
</reference>
<keyword evidence="3" id="KW-1185">Reference proteome</keyword>
<dbReference type="Proteomes" id="UP000245207">
    <property type="component" value="Unassembled WGS sequence"/>
</dbReference>
<name>A0A2U1QCI2_ARTAN</name>
<gene>
    <name evidence="2" type="ORF">CTI12_AA046860</name>
</gene>
<dbReference type="EMBL" id="PKPP01000226">
    <property type="protein sequence ID" value="PWA95673.1"/>
    <property type="molecule type" value="Genomic_DNA"/>
</dbReference>
<organism evidence="2 3">
    <name type="scientific">Artemisia annua</name>
    <name type="common">Sweet wormwood</name>
    <dbReference type="NCBI Taxonomy" id="35608"/>
    <lineage>
        <taxon>Eukaryota</taxon>
        <taxon>Viridiplantae</taxon>
        <taxon>Streptophyta</taxon>
        <taxon>Embryophyta</taxon>
        <taxon>Tracheophyta</taxon>
        <taxon>Spermatophyta</taxon>
        <taxon>Magnoliopsida</taxon>
        <taxon>eudicotyledons</taxon>
        <taxon>Gunneridae</taxon>
        <taxon>Pentapetalae</taxon>
        <taxon>asterids</taxon>
        <taxon>campanulids</taxon>
        <taxon>Asterales</taxon>
        <taxon>Asteraceae</taxon>
        <taxon>Asteroideae</taxon>
        <taxon>Anthemideae</taxon>
        <taxon>Artemisiinae</taxon>
        <taxon>Artemisia</taxon>
    </lineage>
</organism>
<accession>A0A2U1QCI2</accession>
<feature type="compositionally biased region" description="Acidic residues" evidence="1">
    <location>
        <begin position="45"/>
        <end position="59"/>
    </location>
</feature>
<feature type="region of interest" description="Disordered" evidence="1">
    <location>
        <begin position="188"/>
        <end position="207"/>
    </location>
</feature>
<dbReference type="PANTHER" id="PTHR48213:SF1">
    <property type="entry name" value="PROSTATIC SPERMINE-BINDING-LIKE PROTEIN"/>
    <property type="match status" value="1"/>
</dbReference>
<proteinExistence type="predicted"/>
<dbReference type="AlphaFoldDB" id="A0A2U1QCI2"/>
<feature type="compositionally biased region" description="Acidic residues" evidence="1">
    <location>
        <begin position="191"/>
        <end position="207"/>
    </location>
</feature>
<evidence type="ECO:0000313" key="2">
    <source>
        <dbReference type="EMBL" id="PWA95673.1"/>
    </source>
</evidence>
<dbReference type="PANTHER" id="PTHR48213">
    <property type="entry name" value="VID27-LIKE PROTEIN"/>
    <property type="match status" value="1"/>
</dbReference>
<protein>
    <submittedName>
        <fullName evidence="2">Uncharacterized protein</fullName>
    </submittedName>
</protein>
<sequence length="266" mass="30924">MTSSITVEPYETVEFSESDTDSWQVVDPFDSENDDVITTESDVTTSDDEDEDGDVDVVVDDVIRSESDVISSEYDEDEDEDEDDDDEDDEDEEDDVISSEEDDEEDEDDVITSEDEEEDDEDDVITPMSSDEMINHTQELNKAVVELDGPYNVEFSDSMKVDAYFERSQLERMLYEDAMKEDAYIKRMQLEEEEHDDEDEDDYDEDLDDELIPRWLNNKFERQRMRKLGKKVYPKMKKSKRMVNQYNRPGCAGAKHGLGLKHNLIG</sequence>
<evidence type="ECO:0000313" key="3">
    <source>
        <dbReference type="Proteomes" id="UP000245207"/>
    </source>
</evidence>
<feature type="compositionally biased region" description="Acidic residues" evidence="1">
    <location>
        <begin position="73"/>
        <end position="124"/>
    </location>
</feature>
<evidence type="ECO:0000256" key="1">
    <source>
        <dbReference type="SAM" id="MobiDB-lite"/>
    </source>
</evidence>